<dbReference type="Pfam" id="PF00930">
    <property type="entry name" value="DPPIV_N"/>
    <property type="match status" value="1"/>
</dbReference>
<dbReference type="PANTHER" id="PTHR11731">
    <property type="entry name" value="PROTEASE FAMILY S9B,C DIPEPTIDYL-PEPTIDASE IV-RELATED"/>
    <property type="match status" value="1"/>
</dbReference>
<gene>
    <name evidence="3" type="ORF">CS053_07740</name>
</gene>
<dbReference type="SUPFAM" id="SSF82171">
    <property type="entry name" value="DPP6 N-terminal domain-like"/>
    <property type="match status" value="1"/>
</dbReference>
<proteinExistence type="predicted"/>
<dbReference type="InterPro" id="IPR001375">
    <property type="entry name" value="Peptidase_S9_cat"/>
</dbReference>
<sequence length="768" mass="86579">MHTRYRGLTTDQPSNPTWLVNGYQFTYRRTIASAATGAVTEPFSDDHADPARYQFVLVDAKTRQQRPAFDHKRLAQALIKAMKRGHIKADQISAYHLPFDAVHFSKDGEKLSFNSHNIHWICALSDYQCKAGRHLHEGDKDYQETGHYNFDQTPGPGAGLADAVKSPDGQWKAYVQGNNLVVIPAAGGRQITLSTDGSEDDYYANATLRWSPDSTKIAIYRIRPGFQRKVHYIESSPDDQLQPRVLSQVYPKPGDPLPIYQPVMFDVAPAQEHVINNALFPNEFALSDLDWWPDSKAFTFEYNQRGHQVYRLIEVDAASAKTRTLINETSNTFIDYADLSDDQHASGQYYRHDLLKAHEILWGSERDGREHIYLYDARSGKLIRKVTTGDYVVRAVDRVDEKKKEIYFRASAINANEDPYYMQAYKIGFDGRGLTSLSPEPADHTKISYSPDGRYFVDIFSRYNLAPVMNLRNSADGSLLMTVARTDISRLLRAGWQQPIEFHAKGRDGKTDIWGLIHPPMSLQPGKHYPVVEDIYAGPQGSFVPKAFTTRSEPLTALGFTVAQIDGMGTANRTRAFHNVAWRNLKDAGFPDRILWHKAAAKAYPWYDISKGVGIFGTSSGGQSAMGALLFHPDFYTVAVANSGSQDNRMDKLWWNEQWMGWPVGPWYAASSNVVNAWRLQGKLMLVVGELDMNVDPSSTFQVVNQLEKAHKDFRLLYVPGGHHGAGGEYGERRLLDFFVRNLRGLSTPDWNSGDAKAMVSHVETTQH</sequence>
<dbReference type="InterPro" id="IPR050278">
    <property type="entry name" value="Serine_Prot_S9B/DPPIV"/>
</dbReference>
<dbReference type="Pfam" id="PF00326">
    <property type="entry name" value="Peptidase_S9"/>
    <property type="match status" value="1"/>
</dbReference>
<dbReference type="Gene3D" id="3.40.50.1820">
    <property type="entry name" value="alpha/beta hydrolase"/>
    <property type="match status" value="1"/>
</dbReference>
<dbReference type="Proteomes" id="UP000321807">
    <property type="component" value="Chromosome"/>
</dbReference>
<dbReference type="RefSeq" id="WP_147627012.1">
    <property type="nucleotide sequence ID" value="NZ_CP042807.1"/>
</dbReference>
<dbReference type="PANTHER" id="PTHR11731:SF118">
    <property type="entry name" value="BLR1971 PROTEIN"/>
    <property type="match status" value="1"/>
</dbReference>
<evidence type="ECO:0000259" key="2">
    <source>
        <dbReference type="Pfam" id="PF00930"/>
    </source>
</evidence>
<evidence type="ECO:0000313" key="4">
    <source>
        <dbReference type="Proteomes" id="UP000321807"/>
    </source>
</evidence>
<dbReference type="InterPro" id="IPR029058">
    <property type="entry name" value="AB_hydrolase_fold"/>
</dbReference>
<dbReference type="InterPro" id="IPR002469">
    <property type="entry name" value="Peptidase_S9B_N"/>
</dbReference>
<dbReference type="EMBL" id="CP042807">
    <property type="protein sequence ID" value="QEE24410.1"/>
    <property type="molecule type" value="Genomic_DNA"/>
</dbReference>
<dbReference type="GO" id="GO:0008236">
    <property type="term" value="F:serine-type peptidase activity"/>
    <property type="evidence" value="ECO:0007669"/>
    <property type="project" value="InterPro"/>
</dbReference>
<reference evidence="3 4" key="1">
    <citation type="submission" date="2019-08" db="EMBL/GenBank/DDBJ databases">
        <title>Complete genome sequence of Rhodanobacter glycinis strain T01E-68 isolated from tomato root.</title>
        <authorList>
            <person name="Weon H.-Y."/>
            <person name="Lee S.A."/>
        </authorList>
    </citation>
    <scope>NUCLEOTIDE SEQUENCE [LARGE SCALE GENOMIC DNA]</scope>
    <source>
        <strain evidence="3 4">T01E-68</strain>
    </source>
</reference>
<protein>
    <submittedName>
        <fullName evidence="3">Prolyl oligopeptidase family serine peptidase</fullName>
    </submittedName>
</protein>
<dbReference type="GO" id="GO:0006508">
    <property type="term" value="P:proteolysis"/>
    <property type="evidence" value="ECO:0007669"/>
    <property type="project" value="InterPro"/>
</dbReference>
<dbReference type="AlphaFoldDB" id="A0A5B9E1L5"/>
<feature type="domain" description="Dipeptidylpeptidase IV N-terminal" evidence="2">
    <location>
        <begin position="130"/>
        <end position="465"/>
    </location>
</feature>
<dbReference type="Gene3D" id="2.140.10.30">
    <property type="entry name" value="Dipeptidylpeptidase IV, N-terminal domain"/>
    <property type="match status" value="1"/>
</dbReference>
<accession>A0A5B9E1L5</accession>
<evidence type="ECO:0000259" key="1">
    <source>
        <dbReference type="Pfam" id="PF00326"/>
    </source>
</evidence>
<dbReference type="KEGG" id="rgl:CS053_07740"/>
<evidence type="ECO:0000313" key="3">
    <source>
        <dbReference type="EMBL" id="QEE24410.1"/>
    </source>
</evidence>
<dbReference type="SUPFAM" id="SSF53474">
    <property type="entry name" value="alpha/beta-Hydrolases"/>
    <property type="match status" value="1"/>
</dbReference>
<feature type="domain" description="Peptidase S9 prolyl oligopeptidase catalytic" evidence="1">
    <location>
        <begin position="548"/>
        <end position="743"/>
    </location>
</feature>
<organism evidence="3 4">
    <name type="scientific">Rhodanobacter glycinis</name>
    <dbReference type="NCBI Taxonomy" id="582702"/>
    <lineage>
        <taxon>Bacteria</taxon>
        <taxon>Pseudomonadati</taxon>
        <taxon>Pseudomonadota</taxon>
        <taxon>Gammaproteobacteria</taxon>
        <taxon>Lysobacterales</taxon>
        <taxon>Rhodanobacteraceae</taxon>
        <taxon>Rhodanobacter</taxon>
    </lineage>
</organism>
<name>A0A5B9E1L5_9GAMM</name>